<feature type="signal peptide" evidence="2">
    <location>
        <begin position="1"/>
        <end position="22"/>
    </location>
</feature>
<keyword evidence="4" id="KW-1185">Reference proteome</keyword>
<evidence type="ECO:0000256" key="1">
    <source>
        <dbReference type="SAM" id="Coils"/>
    </source>
</evidence>
<dbReference type="RefSeq" id="WP_061833289.1">
    <property type="nucleotide sequence ID" value="NZ_LUKE01000001.1"/>
</dbReference>
<protein>
    <submittedName>
        <fullName evidence="3">Uncharacterized protein</fullName>
    </submittedName>
</protein>
<dbReference type="AlphaFoldDB" id="A0A150WNG8"/>
<keyword evidence="1" id="KW-0175">Coiled coil</keyword>
<evidence type="ECO:0000256" key="2">
    <source>
        <dbReference type="SAM" id="SignalP"/>
    </source>
</evidence>
<feature type="coiled-coil region" evidence="1">
    <location>
        <begin position="19"/>
        <end position="46"/>
    </location>
</feature>
<comment type="caution">
    <text evidence="3">The sequence shown here is derived from an EMBL/GenBank/DDBJ whole genome shotgun (WGS) entry which is preliminary data.</text>
</comment>
<organism evidence="3 4">
    <name type="scientific">Bdellovibrio bacteriovorus</name>
    <dbReference type="NCBI Taxonomy" id="959"/>
    <lineage>
        <taxon>Bacteria</taxon>
        <taxon>Pseudomonadati</taxon>
        <taxon>Bdellovibrionota</taxon>
        <taxon>Bdellovibrionia</taxon>
        <taxon>Bdellovibrionales</taxon>
        <taxon>Pseudobdellovibrionaceae</taxon>
        <taxon>Bdellovibrio</taxon>
    </lineage>
</organism>
<proteinExistence type="predicted"/>
<name>A0A150WNG8_BDEBC</name>
<accession>A0A150WNG8</accession>
<dbReference type="EMBL" id="LUKE01000001">
    <property type="protein sequence ID" value="KYG65745.1"/>
    <property type="molecule type" value="Genomic_DNA"/>
</dbReference>
<feature type="chain" id="PRO_5007573330" evidence="2">
    <location>
        <begin position="23"/>
        <end position="135"/>
    </location>
</feature>
<reference evidence="3 4" key="1">
    <citation type="submission" date="2016-03" db="EMBL/GenBank/DDBJ databases">
        <authorList>
            <person name="Ploux O."/>
        </authorList>
    </citation>
    <scope>NUCLEOTIDE SEQUENCE [LARGE SCALE GENOMIC DNA]</scope>
    <source>
        <strain evidence="3 4">R0</strain>
    </source>
</reference>
<evidence type="ECO:0000313" key="3">
    <source>
        <dbReference type="EMBL" id="KYG65745.1"/>
    </source>
</evidence>
<keyword evidence="2" id="KW-0732">Signal</keyword>
<gene>
    <name evidence="3" type="ORF">AZI86_01325</name>
</gene>
<evidence type="ECO:0000313" key="4">
    <source>
        <dbReference type="Proteomes" id="UP000075320"/>
    </source>
</evidence>
<sequence length="135" mass="14982">MNKLLYFLLALGITFSTNISLADDEMAEYTKAVEKTQKDLINATQRQQMITTPEAKEAAAQVQDVTGGNKMDQEAIYKLASQVLGEVKGNDSAALKEALANAQKDPQKFLQTLSPELQKQIRELAGRIEDRQKKP</sequence>
<dbReference type="Proteomes" id="UP000075320">
    <property type="component" value="Unassembled WGS sequence"/>
</dbReference>